<dbReference type="EMBL" id="PYGA01000001">
    <property type="protein sequence ID" value="PSL00646.1"/>
    <property type="molecule type" value="Genomic_DNA"/>
</dbReference>
<dbReference type="CDD" id="cd16936">
    <property type="entry name" value="HATPase_RsbW-like"/>
    <property type="match status" value="1"/>
</dbReference>
<name>A0A2P8DTU7_9ACTN</name>
<dbReference type="Gene3D" id="3.30.565.10">
    <property type="entry name" value="Histidine kinase-like ATPase, C-terminal domain"/>
    <property type="match status" value="1"/>
</dbReference>
<keyword evidence="1" id="KW-0723">Serine/threonine-protein kinase</keyword>
<dbReference type="Pfam" id="PF13581">
    <property type="entry name" value="HATPase_c_2"/>
    <property type="match status" value="1"/>
</dbReference>
<dbReference type="PANTHER" id="PTHR35526:SF3">
    <property type="entry name" value="ANTI-SIGMA-F FACTOR RSBW"/>
    <property type="match status" value="1"/>
</dbReference>
<proteinExistence type="predicted"/>
<protein>
    <recommendedName>
        <fullName evidence="3">Histidine kinase/HSP90-like ATPase domain-containing protein</fullName>
    </recommendedName>
</protein>
<dbReference type="InterPro" id="IPR036890">
    <property type="entry name" value="HATPase_C_sf"/>
</dbReference>
<feature type="region of interest" description="Disordered" evidence="2">
    <location>
        <begin position="137"/>
        <end position="159"/>
    </location>
</feature>
<dbReference type="PANTHER" id="PTHR35526">
    <property type="entry name" value="ANTI-SIGMA-F FACTOR RSBW-RELATED"/>
    <property type="match status" value="1"/>
</dbReference>
<dbReference type="Proteomes" id="UP000240542">
    <property type="component" value="Unassembled WGS sequence"/>
</dbReference>
<dbReference type="AlphaFoldDB" id="A0A2P8DTU7"/>
<keyword evidence="1" id="KW-0418">Kinase</keyword>
<dbReference type="InterPro" id="IPR003594">
    <property type="entry name" value="HATPase_dom"/>
</dbReference>
<evidence type="ECO:0000256" key="2">
    <source>
        <dbReference type="SAM" id="MobiDB-lite"/>
    </source>
</evidence>
<sequence>MARYAAISTAVGCARREVAHTLREWDLPGLLDAAELLASELVTNAVTATGDDTDRPLRYTELRGLALIGMELRAEDGVLHIYVWDRAMAPPVRKEVGFDAEDGRGILLVDMISSHWGHYYPEFGGKVVWCEVATDTDTDTDAADETRDADPADGTRGGG</sequence>
<organism evidence="4 5">
    <name type="scientific">Murinocardiopsis flavida</name>
    <dbReference type="NCBI Taxonomy" id="645275"/>
    <lineage>
        <taxon>Bacteria</taxon>
        <taxon>Bacillati</taxon>
        <taxon>Actinomycetota</taxon>
        <taxon>Actinomycetes</taxon>
        <taxon>Streptosporangiales</taxon>
        <taxon>Nocardiopsidaceae</taxon>
        <taxon>Murinocardiopsis</taxon>
    </lineage>
</organism>
<evidence type="ECO:0000256" key="1">
    <source>
        <dbReference type="ARBA" id="ARBA00022527"/>
    </source>
</evidence>
<comment type="caution">
    <text evidence="4">The sequence shown here is derived from an EMBL/GenBank/DDBJ whole genome shotgun (WGS) entry which is preliminary data.</text>
</comment>
<evidence type="ECO:0000259" key="3">
    <source>
        <dbReference type="Pfam" id="PF13581"/>
    </source>
</evidence>
<dbReference type="GO" id="GO:0004674">
    <property type="term" value="F:protein serine/threonine kinase activity"/>
    <property type="evidence" value="ECO:0007669"/>
    <property type="project" value="UniProtKB-KW"/>
</dbReference>
<keyword evidence="5" id="KW-1185">Reference proteome</keyword>
<evidence type="ECO:0000313" key="4">
    <source>
        <dbReference type="EMBL" id="PSL00646.1"/>
    </source>
</evidence>
<feature type="domain" description="Histidine kinase/HSP90-like ATPase" evidence="3">
    <location>
        <begin position="10"/>
        <end position="128"/>
    </location>
</feature>
<accession>A0A2P8DTU7</accession>
<dbReference type="InterPro" id="IPR050267">
    <property type="entry name" value="Anti-sigma-factor_SerPK"/>
</dbReference>
<reference evidence="4 5" key="1">
    <citation type="submission" date="2018-03" db="EMBL/GenBank/DDBJ databases">
        <title>Genomic Encyclopedia of Archaeal and Bacterial Type Strains, Phase II (KMG-II): from individual species to whole genera.</title>
        <authorList>
            <person name="Goeker M."/>
        </authorList>
    </citation>
    <scope>NUCLEOTIDE SEQUENCE [LARGE SCALE GENOMIC DNA]</scope>
    <source>
        <strain evidence="4 5">DSM 45312</strain>
    </source>
</reference>
<keyword evidence="1" id="KW-0808">Transferase</keyword>
<evidence type="ECO:0000313" key="5">
    <source>
        <dbReference type="Proteomes" id="UP000240542"/>
    </source>
</evidence>
<gene>
    <name evidence="4" type="ORF">CLV63_101120</name>
</gene>